<evidence type="ECO:0000313" key="1">
    <source>
        <dbReference type="EMBL" id="GIJ47826.1"/>
    </source>
</evidence>
<dbReference type="EMBL" id="BOPF01000018">
    <property type="protein sequence ID" value="GIJ47826.1"/>
    <property type="molecule type" value="Genomic_DNA"/>
</dbReference>
<gene>
    <name evidence="1" type="ORF">Val02_47120</name>
</gene>
<accession>A0A8J3YQ32</accession>
<evidence type="ECO:0000313" key="2">
    <source>
        <dbReference type="Proteomes" id="UP000619260"/>
    </source>
</evidence>
<dbReference type="AlphaFoldDB" id="A0A8J3YQ32"/>
<protein>
    <submittedName>
        <fullName evidence="1">Uncharacterized protein</fullName>
    </submittedName>
</protein>
<organism evidence="1 2">
    <name type="scientific">Virgisporangium aliadipatigenens</name>
    <dbReference type="NCBI Taxonomy" id="741659"/>
    <lineage>
        <taxon>Bacteria</taxon>
        <taxon>Bacillati</taxon>
        <taxon>Actinomycetota</taxon>
        <taxon>Actinomycetes</taxon>
        <taxon>Micromonosporales</taxon>
        <taxon>Micromonosporaceae</taxon>
        <taxon>Virgisporangium</taxon>
    </lineage>
</organism>
<keyword evidence="2" id="KW-1185">Reference proteome</keyword>
<proteinExistence type="predicted"/>
<reference evidence="1" key="1">
    <citation type="submission" date="2021-01" db="EMBL/GenBank/DDBJ databases">
        <title>Whole genome shotgun sequence of Virgisporangium aliadipatigenens NBRC 105644.</title>
        <authorList>
            <person name="Komaki H."/>
            <person name="Tamura T."/>
        </authorList>
    </citation>
    <scope>NUCLEOTIDE SEQUENCE</scope>
    <source>
        <strain evidence="1">NBRC 105644</strain>
    </source>
</reference>
<name>A0A8J3YQ32_9ACTN</name>
<dbReference type="Proteomes" id="UP000619260">
    <property type="component" value="Unassembled WGS sequence"/>
</dbReference>
<sequence length="62" mass="6642">MLPAHAGVVREYVSAAASAVTMNMPLVPVVREPSQKKLDLFVAYCRFIRSSVGVPPLTTGPD</sequence>
<comment type="caution">
    <text evidence="1">The sequence shown here is derived from an EMBL/GenBank/DDBJ whole genome shotgun (WGS) entry which is preliminary data.</text>
</comment>